<proteinExistence type="predicted"/>
<comment type="caution">
    <text evidence="1">The sequence shown here is derived from an EMBL/GenBank/DDBJ whole genome shotgun (WGS) entry which is preliminary data.</text>
</comment>
<protein>
    <submittedName>
        <fullName evidence="1">Uncharacterized protein</fullName>
    </submittedName>
</protein>
<organism evidence="1">
    <name type="scientific">marine sediment metagenome</name>
    <dbReference type="NCBI Taxonomy" id="412755"/>
    <lineage>
        <taxon>unclassified sequences</taxon>
        <taxon>metagenomes</taxon>
        <taxon>ecological metagenomes</taxon>
    </lineage>
</organism>
<feature type="non-terminal residue" evidence="1">
    <location>
        <position position="1"/>
    </location>
</feature>
<gene>
    <name evidence="1" type="ORF">S03H2_31290</name>
</gene>
<name>X1IVC6_9ZZZZ</name>
<dbReference type="EMBL" id="BARU01018966">
    <property type="protein sequence ID" value="GAH61468.1"/>
    <property type="molecule type" value="Genomic_DNA"/>
</dbReference>
<sequence length="92" mass="10934">KIKGIRNLYKQGVYDENKARAELLRLNLPSEQVDVLFEQWWFEKTGELAPTFTKAETLRFIKAKTISRDRGRTELERMGYDDEHINVYLKDV</sequence>
<dbReference type="AlphaFoldDB" id="X1IVC6"/>
<evidence type="ECO:0000313" key="1">
    <source>
        <dbReference type="EMBL" id="GAH61468.1"/>
    </source>
</evidence>
<accession>X1IVC6</accession>
<reference evidence="1" key="1">
    <citation type="journal article" date="2014" name="Front. Microbiol.">
        <title>High frequency of phylogenetically diverse reductive dehalogenase-homologous genes in deep subseafloor sedimentary metagenomes.</title>
        <authorList>
            <person name="Kawai M."/>
            <person name="Futagami T."/>
            <person name="Toyoda A."/>
            <person name="Takaki Y."/>
            <person name="Nishi S."/>
            <person name="Hori S."/>
            <person name="Arai W."/>
            <person name="Tsubouchi T."/>
            <person name="Morono Y."/>
            <person name="Uchiyama I."/>
            <person name="Ito T."/>
            <person name="Fujiyama A."/>
            <person name="Inagaki F."/>
            <person name="Takami H."/>
        </authorList>
    </citation>
    <scope>NUCLEOTIDE SEQUENCE</scope>
    <source>
        <strain evidence="1">Expedition CK06-06</strain>
    </source>
</reference>